<dbReference type="InterPro" id="IPR057240">
    <property type="entry name" value="ParB_dimer_C"/>
</dbReference>
<dbReference type="Pfam" id="PF17762">
    <property type="entry name" value="HTH_ParB"/>
    <property type="match status" value="1"/>
</dbReference>
<dbReference type="InterPro" id="IPR050336">
    <property type="entry name" value="Chromosome_partition/occlusion"/>
</dbReference>
<dbReference type="Pfam" id="PF23552">
    <property type="entry name" value="ParB_C"/>
    <property type="match status" value="1"/>
</dbReference>
<dbReference type="Pfam" id="PF02195">
    <property type="entry name" value="ParB_N"/>
    <property type="match status" value="1"/>
</dbReference>
<evidence type="ECO:0000256" key="4">
    <source>
        <dbReference type="ARBA" id="ARBA00023125"/>
    </source>
</evidence>
<dbReference type="InterPro" id="IPR036086">
    <property type="entry name" value="ParB/Sulfiredoxin_sf"/>
</dbReference>
<dbReference type="Gene3D" id="3.90.1530.30">
    <property type="match status" value="1"/>
</dbReference>
<evidence type="ECO:0000256" key="3">
    <source>
        <dbReference type="ARBA" id="ARBA00022829"/>
    </source>
</evidence>
<dbReference type="FunFam" id="1.10.10.2830:FF:000001">
    <property type="entry name" value="Chromosome partitioning protein ParB"/>
    <property type="match status" value="1"/>
</dbReference>
<comment type="similarity">
    <text evidence="2">Belongs to the ParB family.</text>
</comment>
<dbReference type="CDD" id="cd00093">
    <property type="entry name" value="HTH_XRE"/>
    <property type="match status" value="1"/>
</dbReference>
<evidence type="ECO:0000259" key="5">
    <source>
        <dbReference type="PROSITE" id="PS50943"/>
    </source>
</evidence>
<dbReference type="CDD" id="cd16393">
    <property type="entry name" value="SPO0J_N"/>
    <property type="match status" value="1"/>
</dbReference>
<evidence type="ECO:0000313" key="6">
    <source>
        <dbReference type="EMBL" id="SHF32343.1"/>
    </source>
</evidence>
<dbReference type="PANTHER" id="PTHR33375:SF1">
    <property type="entry name" value="CHROMOSOME-PARTITIONING PROTEIN PARB-RELATED"/>
    <property type="match status" value="1"/>
</dbReference>
<keyword evidence="3" id="KW-0159">Chromosome partition</keyword>
<dbReference type="SMART" id="SM00470">
    <property type="entry name" value="ParB"/>
    <property type="match status" value="1"/>
</dbReference>
<accession>A0A1M5AQ17</accession>
<dbReference type="PANTHER" id="PTHR33375">
    <property type="entry name" value="CHROMOSOME-PARTITIONING PROTEIN PARB-RELATED"/>
    <property type="match status" value="1"/>
</dbReference>
<dbReference type="InterPro" id="IPR004437">
    <property type="entry name" value="ParB/RepB/Spo0J"/>
</dbReference>
<feature type="domain" description="HTH cro/C1-type" evidence="5">
    <location>
        <begin position="128"/>
        <end position="154"/>
    </location>
</feature>
<dbReference type="NCBIfam" id="TIGR00180">
    <property type="entry name" value="parB_part"/>
    <property type="match status" value="1"/>
</dbReference>
<dbReference type="GO" id="GO:0003677">
    <property type="term" value="F:DNA binding"/>
    <property type="evidence" value="ECO:0007669"/>
    <property type="project" value="UniProtKB-KW"/>
</dbReference>
<evidence type="ECO:0000256" key="2">
    <source>
        <dbReference type="ARBA" id="ARBA00006295"/>
    </source>
</evidence>
<keyword evidence="7" id="KW-1185">Reference proteome</keyword>
<evidence type="ECO:0000313" key="7">
    <source>
        <dbReference type="Proteomes" id="UP000184088"/>
    </source>
</evidence>
<evidence type="ECO:0000256" key="1">
    <source>
        <dbReference type="ARBA" id="ARBA00004453"/>
    </source>
</evidence>
<dbReference type="Gene3D" id="1.10.10.2830">
    <property type="match status" value="1"/>
</dbReference>
<dbReference type="InterPro" id="IPR001387">
    <property type="entry name" value="Cro/C1-type_HTH"/>
</dbReference>
<dbReference type="InterPro" id="IPR041468">
    <property type="entry name" value="HTH_ParB/Spo0J"/>
</dbReference>
<dbReference type="FunFam" id="3.90.1530.30:FF:000001">
    <property type="entry name" value="Chromosome partitioning protein ParB"/>
    <property type="match status" value="1"/>
</dbReference>
<protein>
    <submittedName>
        <fullName evidence="6">Chromosome segregation DNA-binding protein</fullName>
    </submittedName>
</protein>
<dbReference type="InterPro" id="IPR003115">
    <property type="entry name" value="ParB_N"/>
</dbReference>
<keyword evidence="4 6" id="KW-0238">DNA-binding</keyword>
<dbReference type="GO" id="GO:0005694">
    <property type="term" value="C:chromosome"/>
    <property type="evidence" value="ECO:0007669"/>
    <property type="project" value="TreeGrafter"/>
</dbReference>
<dbReference type="Proteomes" id="UP000184088">
    <property type="component" value="Unassembled WGS sequence"/>
</dbReference>
<name>A0A1M5AQ17_9THEO</name>
<dbReference type="GO" id="GO:0009295">
    <property type="term" value="C:nucleoid"/>
    <property type="evidence" value="ECO:0007669"/>
    <property type="project" value="UniProtKB-SubCell"/>
</dbReference>
<dbReference type="STRING" id="1121256.SAMN02746089_01694"/>
<dbReference type="RefSeq" id="WP_073343974.1">
    <property type="nucleotide sequence ID" value="NZ_FQVH01000018.1"/>
</dbReference>
<dbReference type="AlphaFoldDB" id="A0A1M5AQ17"/>
<dbReference type="EMBL" id="FQVH01000018">
    <property type="protein sequence ID" value="SHF32343.1"/>
    <property type="molecule type" value="Genomic_DNA"/>
</dbReference>
<dbReference type="OrthoDB" id="9802051at2"/>
<dbReference type="SUPFAM" id="SSF110849">
    <property type="entry name" value="ParB/Sulfiredoxin"/>
    <property type="match status" value="1"/>
</dbReference>
<proteinExistence type="inferred from homology"/>
<dbReference type="PROSITE" id="PS50943">
    <property type="entry name" value="HTH_CROC1"/>
    <property type="match status" value="1"/>
</dbReference>
<reference evidence="6 7" key="1">
    <citation type="submission" date="2016-11" db="EMBL/GenBank/DDBJ databases">
        <authorList>
            <person name="Jaros S."/>
            <person name="Januszkiewicz K."/>
            <person name="Wedrychowicz H."/>
        </authorList>
    </citation>
    <scope>NUCLEOTIDE SEQUENCE [LARGE SCALE GENOMIC DNA]</scope>
    <source>
        <strain evidence="6 7">DSM 17918</strain>
    </source>
</reference>
<organism evidence="6 7">
    <name type="scientific">Caldanaerobius fijiensis DSM 17918</name>
    <dbReference type="NCBI Taxonomy" id="1121256"/>
    <lineage>
        <taxon>Bacteria</taxon>
        <taxon>Bacillati</taxon>
        <taxon>Bacillota</taxon>
        <taxon>Clostridia</taxon>
        <taxon>Thermoanaerobacterales</taxon>
        <taxon>Thermoanaerobacteraceae</taxon>
        <taxon>Caldanaerobius</taxon>
    </lineage>
</organism>
<sequence length="278" mass="31708">MNKRGLGKGLEALLPKSIDDDGIVYIEIEKIYSNRSQPRKYFNDEKLRELADSIKEHGMIQPIIVRAADNGYVIVAGERRWRAAKLAGMKEVPAIVKNVSNNEVLELALIENLQREDLNPIEEALAYKTLIEEHGMTQEDVAKKIGKSRPAIANSIRLLNLDDRVIDYLITGELTTGHARALLSLQDGDMQFDVAKKIIKDGLNVRQTENLIKRILNGEKKAIKPKEADTRYKFIQDDMEKVLGTKINIKKGKNKGKIEIEFYSDEDLQRIYEYLCNR</sequence>
<gene>
    <name evidence="6" type="ORF">SAMN02746089_01694</name>
</gene>
<dbReference type="SUPFAM" id="SSF109709">
    <property type="entry name" value="KorB DNA-binding domain-like"/>
    <property type="match status" value="1"/>
</dbReference>
<dbReference type="GO" id="GO:0007059">
    <property type="term" value="P:chromosome segregation"/>
    <property type="evidence" value="ECO:0007669"/>
    <property type="project" value="UniProtKB-KW"/>
</dbReference>
<comment type="subcellular location">
    <subcellularLocation>
        <location evidence="1">Cytoplasm</location>
        <location evidence="1">Nucleoid</location>
    </subcellularLocation>
</comment>
<dbReference type="GO" id="GO:0045881">
    <property type="term" value="P:positive regulation of sporulation resulting in formation of a cellular spore"/>
    <property type="evidence" value="ECO:0007669"/>
    <property type="project" value="TreeGrafter"/>
</dbReference>